<organism evidence="3 4">
    <name type="scientific">Candidatus Mesenet longicola</name>
    <dbReference type="NCBI Taxonomy" id="1892558"/>
    <lineage>
        <taxon>Bacteria</taxon>
        <taxon>Pseudomonadati</taxon>
        <taxon>Pseudomonadota</taxon>
        <taxon>Alphaproteobacteria</taxon>
        <taxon>Rickettsiales</taxon>
        <taxon>Anaplasmataceae</taxon>
        <taxon>Candidatus Mesenet</taxon>
    </lineage>
</organism>
<name>A0A8J3HQQ7_9RICK</name>
<dbReference type="PANTHER" id="PTHR30332:SF17">
    <property type="entry name" value="TYPE IV PILIATION SYSTEM PROTEIN DR_0774-RELATED"/>
    <property type="match status" value="1"/>
</dbReference>
<gene>
    <name evidence="3" type="ORF">sL5_08710</name>
</gene>
<dbReference type="Proteomes" id="UP000637906">
    <property type="component" value="Unassembled WGS sequence"/>
</dbReference>
<dbReference type="EMBL" id="BNGU01000043">
    <property type="protein sequence ID" value="GHM59878.1"/>
    <property type="molecule type" value="Genomic_DNA"/>
</dbReference>
<dbReference type="Pfam" id="PF00263">
    <property type="entry name" value="Secretin"/>
    <property type="match status" value="1"/>
</dbReference>
<dbReference type="PANTHER" id="PTHR30332">
    <property type="entry name" value="PROBABLE GENERAL SECRETION PATHWAY PROTEIN D"/>
    <property type="match status" value="1"/>
</dbReference>
<reference evidence="3 4" key="1">
    <citation type="journal article" date="2021" name="Microb. Ecol.">
        <title>Candidatus Mesenet longicola: Novel Endosymbionts of Brontispa longissima that Induce Cytoplasmic Incompatibility.</title>
        <authorList>
            <person name="Takano S."/>
            <person name="Gotoh Y."/>
            <person name="Hayashi T."/>
        </authorList>
    </citation>
    <scope>NUCLEOTIDE SEQUENCE [LARGE SCALE GENOMIC DNA]</scope>
    <source>
        <strain evidence="3">L5</strain>
    </source>
</reference>
<feature type="domain" description="Type II/III secretion system secretin-like" evidence="2">
    <location>
        <begin position="296"/>
        <end position="442"/>
    </location>
</feature>
<dbReference type="InterPro" id="IPR004846">
    <property type="entry name" value="T2SS/T3SS_dom"/>
</dbReference>
<dbReference type="AlphaFoldDB" id="A0A8J3HQQ7"/>
<evidence type="ECO:0000256" key="1">
    <source>
        <dbReference type="RuleBase" id="RU004003"/>
    </source>
</evidence>
<dbReference type="GO" id="GO:0009306">
    <property type="term" value="P:protein secretion"/>
    <property type="evidence" value="ECO:0007669"/>
    <property type="project" value="InterPro"/>
</dbReference>
<evidence type="ECO:0000259" key="2">
    <source>
        <dbReference type="Pfam" id="PF00263"/>
    </source>
</evidence>
<evidence type="ECO:0000313" key="4">
    <source>
        <dbReference type="Proteomes" id="UP000637906"/>
    </source>
</evidence>
<dbReference type="Gene3D" id="3.30.1370.130">
    <property type="match status" value="1"/>
</dbReference>
<comment type="caution">
    <text evidence="3">The sequence shown here is derived from an EMBL/GenBank/DDBJ whole genome shotgun (WGS) entry which is preliminary data.</text>
</comment>
<evidence type="ECO:0000313" key="3">
    <source>
        <dbReference type="EMBL" id="GHM59878.1"/>
    </source>
</evidence>
<proteinExistence type="inferred from homology"/>
<accession>A0A8J3HQQ7</accession>
<sequence length="472" mass="53425">MLLSVTACVSSYKYNTQYIRERAVDYANEIEEIKKKNFEPEIPKVINTPLHFPMPDESDKLISINIDSSTPVIDLLTEIGRLADLNLDIDPKISGSIVLKLKDKPIDEVLQTIAKSAKIRYRKHNDVFRIEQDLPYTRNYYIDFINIQRSNESNFVINNKIIRNISEDSTIVSGSDNKIKSKYDGDLWFSLEKNLSALIDINGTNDDEFYSTNREAGIITLNARENIHQAVKEYISKVRELTSSQVMIEAKVVEVTLDDMYQSGIDWENLSYINRSDQQAKVLTTNYSDLEDVVRALSRFGASKVISSPRLHALNNQQAIMSFTQNHVYFTADIKKHADAGDFSILSTMNSVPVGIILTIQPSIDIIDKEIFMNVHPILSRVNGYVKDPGTEYAIQKGRLNVSSNIPIVEVREIDSMLKIKSGEIMVIGGLIEHRHIKKSTKFKKMSKSAKTVETVIFLKATIIPPFGLLGL</sequence>
<keyword evidence="4" id="KW-1185">Reference proteome</keyword>
<dbReference type="GO" id="GO:0015627">
    <property type="term" value="C:type II protein secretion system complex"/>
    <property type="evidence" value="ECO:0007669"/>
    <property type="project" value="TreeGrafter"/>
</dbReference>
<dbReference type="InterPro" id="IPR050810">
    <property type="entry name" value="Bact_Secretion_Sys_Channel"/>
</dbReference>
<comment type="similarity">
    <text evidence="1">Belongs to the bacterial secretin family.</text>
</comment>
<protein>
    <submittedName>
        <fullName evidence="3">Type II and III secretion system protein</fullName>
    </submittedName>
</protein>